<organism evidence="1 2">
    <name type="scientific">Arachis hypogaea</name>
    <name type="common">Peanut</name>
    <dbReference type="NCBI Taxonomy" id="3818"/>
    <lineage>
        <taxon>Eukaryota</taxon>
        <taxon>Viridiplantae</taxon>
        <taxon>Streptophyta</taxon>
        <taxon>Embryophyta</taxon>
        <taxon>Tracheophyta</taxon>
        <taxon>Spermatophyta</taxon>
        <taxon>Magnoliopsida</taxon>
        <taxon>eudicotyledons</taxon>
        <taxon>Gunneridae</taxon>
        <taxon>Pentapetalae</taxon>
        <taxon>rosids</taxon>
        <taxon>fabids</taxon>
        <taxon>Fabales</taxon>
        <taxon>Fabaceae</taxon>
        <taxon>Papilionoideae</taxon>
        <taxon>50 kb inversion clade</taxon>
        <taxon>dalbergioids sensu lato</taxon>
        <taxon>Dalbergieae</taxon>
        <taxon>Pterocarpus clade</taxon>
        <taxon>Arachis</taxon>
    </lineage>
</organism>
<accession>A0A445EDZ9</accession>
<evidence type="ECO:0000313" key="1">
    <source>
        <dbReference type="EMBL" id="RYR73519.1"/>
    </source>
</evidence>
<dbReference type="Pfam" id="PF14476">
    <property type="entry name" value="Chloroplast_duf"/>
    <property type="match status" value="1"/>
</dbReference>
<dbReference type="PANTHER" id="PTHR33358:SF18">
    <property type="entry name" value="PLANT-LIKE PROTEIN, PUTATIVE-RELATED"/>
    <property type="match status" value="1"/>
</dbReference>
<sequence>MVPLMDGSLNAAINTFEHEDQVGMLETSIESTLEESDLEKRENGELLEMKVAMKLGRSVSQLRELASKSASYQIEGITVDEFASKL</sequence>
<protein>
    <submittedName>
        <fullName evidence="1">Uncharacterized protein</fullName>
    </submittedName>
</protein>
<keyword evidence="2" id="KW-1185">Reference proteome</keyword>
<dbReference type="AlphaFoldDB" id="A0A445EDZ9"/>
<comment type="caution">
    <text evidence="1">The sequence shown here is derived from an EMBL/GenBank/DDBJ whole genome shotgun (WGS) entry which is preliminary data.</text>
</comment>
<proteinExistence type="predicted"/>
<dbReference type="Proteomes" id="UP000289738">
    <property type="component" value="Chromosome A02"/>
</dbReference>
<dbReference type="EMBL" id="SDMP01000002">
    <property type="protein sequence ID" value="RYR73519.1"/>
    <property type="molecule type" value="Genomic_DNA"/>
</dbReference>
<dbReference type="STRING" id="3818.A0A445EDZ9"/>
<reference evidence="1 2" key="1">
    <citation type="submission" date="2019-01" db="EMBL/GenBank/DDBJ databases">
        <title>Sequencing of cultivated peanut Arachis hypogaea provides insights into genome evolution and oil improvement.</title>
        <authorList>
            <person name="Chen X."/>
        </authorList>
    </citation>
    <scope>NUCLEOTIDE SEQUENCE [LARGE SCALE GENOMIC DNA]</scope>
    <source>
        <strain evidence="2">cv. Fuhuasheng</strain>
        <tissue evidence="1">Leaves</tissue>
    </source>
</reference>
<dbReference type="PANTHER" id="PTHR33358">
    <property type="entry name" value="F-BOX PROTEIN WITH A DOMAIN PROTEIN"/>
    <property type="match status" value="1"/>
</dbReference>
<evidence type="ECO:0000313" key="2">
    <source>
        <dbReference type="Proteomes" id="UP000289738"/>
    </source>
</evidence>
<gene>
    <name evidence="1" type="ORF">Ahy_A02g007896</name>
</gene>
<dbReference type="InterPro" id="IPR027949">
    <property type="entry name" value="Chloroplast_duf"/>
</dbReference>
<name>A0A445EDZ9_ARAHY</name>